<comment type="similarity">
    <text evidence="2">Belongs to the methyltransferase superfamily. NTM1 family.</text>
</comment>
<evidence type="ECO:0000256" key="4">
    <source>
        <dbReference type="ARBA" id="ARBA00022679"/>
    </source>
</evidence>
<evidence type="ECO:0000313" key="13">
    <source>
        <dbReference type="Proteomes" id="UP000694426"/>
    </source>
</evidence>
<evidence type="ECO:0000256" key="1">
    <source>
        <dbReference type="ARBA" id="ARBA00004123"/>
    </source>
</evidence>
<dbReference type="GeneTree" id="ENSGT00390000008371"/>
<keyword evidence="13" id="KW-1185">Reference proteome</keyword>
<dbReference type="AlphaFoldDB" id="A0A8B9CSI9"/>
<dbReference type="Ensembl" id="ENSABRT00000034690.1">
    <property type="protein sequence ID" value="ENSABRP00000024716.1"/>
    <property type="gene ID" value="ENSABRG00000020763.1"/>
</dbReference>
<keyword evidence="5" id="KW-0949">S-adenosyl-L-methionine</keyword>
<comment type="catalytic activity">
    <reaction evidence="9">
        <text>N-terminal L-prolyl-L-prolyl-L-lysyl-[protein] + 2 S-adenosyl-L-methionine = N-terminal N,N-dimethyl-L-prolyl-L-prolyl-L-lysyl-[protein] + 2 S-adenosyl-L-homocysteine + 2 H(+)</text>
        <dbReference type="Rhea" id="RHEA:54736"/>
        <dbReference type="Rhea" id="RHEA-COMP:13787"/>
        <dbReference type="Rhea" id="RHEA-COMP:13974"/>
        <dbReference type="ChEBI" id="CHEBI:15378"/>
        <dbReference type="ChEBI" id="CHEBI:57856"/>
        <dbReference type="ChEBI" id="CHEBI:59789"/>
        <dbReference type="ChEBI" id="CHEBI:138059"/>
        <dbReference type="ChEBI" id="CHEBI:138318"/>
        <dbReference type="EC" id="2.1.1.244"/>
    </reaction>
</comment>
<dbReference type="PANTHER" id="PTHR12753">
    <property type="entry name" value="AD-003 - RELATED"/>
    <property type="match status" value="1"/>
</dbReference>
<keyword evidence="4" id="KW-0808">Transferase</keyword>
<dbReference type="CDD" id="cd02440">
    <property type="entry name" value="AdoMet_MTases"/>
    <property type="match status" value="1"/>
</dbReference>
<dbReference type="EC" id="2.1.1.244" evidence="7"/>
<evidence type="ECO:0000256" key="11">
    <source>
        <dbReference type="SAM" id="MobiDB-lite"/>
    </source>
</evidence>
<evidence type="ECO:0000256" key="2">
    <source>
        <dbReference type="ARBA" id="ARBA00009059"/>
    </source>
</evidence>
<feature type="compositionally biased region" description="Basic and acidic residues" evidence="11">
    <location>
        <begin position="330"/>
        <end position="345"/>
    </location>
</feature>
<feature type="compositionally biased region" description="Polar residues" evidence="11">
    <location>
        <begin position="205"/>
        <end position="216"/>
    </location>
</feature>
<dbReference type="InterPro" id="IPR029063">
    <property type="entry name" value="SAM-dependent_MTases_sf"/>
</dbReference>
<feature type="region of interest" description="Disordered" evidence="11">
    <location>
        <begin position="249"/>
        <end position="383"/>
    </location>
</feature>
<dbReference type="GO" id="GO:0032259">
    <property type="term" value="P:methylation"/>
    <property type="evidence" value="ECO:0007669"/>
    <property type="project" value="UniProtKB-KW"/>
</dbReference>
<evidence type="ECO:0000256" key="8">
    <source>
        <dbReference type="ARBA" id="ARBA00047306"/>
    </source>
</evidence>
<dbReference type="GO" id="GO:0071885">
    <property type="term" value="F:N-terminal protein N-methyltransferase activity"/>
    <property type="evidence" value="ECO:0007669"/>
    <property type="project" value="UniProtKB-EC"/>
</dbReference>
<evidence type="ECO:0000256" key="3">
    <source>
        <dbReference type="ARBA" id="ARBA00022603"/>
    </source>
</evidence>
<comment type="catalytic activity">
    <reaction evidence="10">
        <text>N-terminal L-alanyl-L-prolyl-L-lysyl-[protein] + 3 S-adenosyl-L-methionine = N-terminal N,N,N-trimethyl-L-alanyl-L-prolyl-L-lysyl-[protein] + 3 S-adenosyl-L-homocysteine + 3 H(+)</text>
        <dbReference type="Rhea" id="RHEA:54712"/>
        <dbReference type="Rhea" id="RHEA-COMP:13785"/>
        <dbReference type="Rhea" id="RHEA-COMP:13971"/>
        <dbReference type="ChEBI" id="CHEBI:15378"/>
        <dbReference type="ChEBI" id="CHEBI:57856"/>
        <dbReference type="ChEBI" id="CHEBI:59789"/>
        <dbReference type="ChEBI" id="CHEBI:138057"/>
        <dbReference type="ChEBI" id="CHEBI:138315"/>
        <dbReference type="EC" id="2.1.1.244"/>
    </reaction>
</comment>
<gene>
    <name evidence="12" type="primary">NTMT1</name>
</gene>
<feature type="compositionally biased region" description="Basic and acidic residues" evidence="11">
    <location>
        <begin position="373"/>
        <end position="383"/>
    </location>
</feature>
<evidence type="ECO:0000256" key="9">
    <source>
        <dbReference type="ARBA" id="ARBA00047885"/>
    </source>
</evidence>
<evidence type="ECO:0000256" key="6">
    <source>
        <dbReference type="ARBA" id="ARBA00023242"/>
    </source>
</evidence>
<accession>A0A8B9CSI9</accession>
<reference evidence="12" key="2">
    <citation type="submission" date="2025-09" db="UniProtKB">
        <authorList>
            <consortium name="Ensembl"/>
        </authorList>
    </citation>
    <scope>IDENTIFICATION</scope>
</reference>
<evidence type="ECO:0000256" key="7">
    <source>
        <dbReference type="ARBA" id="ARBA00039112"/>
    </source>
</evidence>
<comment type="subcellular location">
    <subcellularLocation>
        <location evidence="1">Nucleus</location>
    </subcellularLocation>
</comment>
<dbReference type="Proteomes" id="UP000694426">
    <property type="component" value="Unplaced"/>
</dbReference>
<dbReference type="SUPFAM" id="SSF53335">
    <property type="entry name" value="S-adenosyl-L-methionine-dependent methyltransferases"/>
    <property type="match status" value="1"/>
</dbReference>
<keyword evidence="6" id="KW-0539">Nucleus</keyword>
<proteinExistence type="inferred from homology"/>
<name>A0A8B9CSI9_9AVES</name>
<dbReference type="Gene3D" id="3.40.50.150">
    <property type="entry name" value="Vaccinia Virus protein VP39"/>
    <property type="match status" value="1"/>
</dbReference>
<feature type="compositionally biased region" description="Pro residues" evidence="11">
    <location>
        <begin position="254"/>
        <end position="268"/>
    </location>
</feature>
<evidence type="ECO:0000256" key="10">
    <source>
        <dbReference type="ARBA" id="ARBA00048167"/>
    </source>
</evidence>
<feature type="region of interest" description="Disordered" evidence="11">
    <location>
        <begin position="180"/>
        <end position="216"/>
    </location>
</feature>
<dbReference type="Pfam" id="PF05891">
    <property type="entry name" value="Methyltransf_PK"/>
    <property type="match status" value="1"/>
</dbReference>
<dbReference type="PANTHER" id="PTHR12753:SF1">
    <property type="entry name" value="N-TERMINAL XAA-PRO-LYS N-METHYLTRANSFERASE 1"/>
    <property type="match status" value="1"/>
</dbReference>
<evidence type="ECO:0000256" key="5">
    <source>
        <dbReference type="ARBA" id="ARBA00022691"/>
    </source>
</evidence>
<dbReference type="InterPro" id="IPR008576">
    <property type="entry name" value="MeTrfase_NTM1"/>
</dbReference>
<feature type="compositionally biased region" description="Low complexity" evidence="11">
    <location>
        <begin position="355"/>
        <end position="370"/>
    </location>
</feature>
<dbReference type="GO" id="GO:0005737">
    <property type="term" value="C:cytoplasm"/>
    <property type="evidence" value="ECO:0007669"/>
    <property type="project" value="TreeGrafter"/>
</dbReference>
<dbReference type="GO" id="GO:0005634">
    <property type="term" value="C:nucleus"/>
    <property type="evidence" value="ECO:0007669"/>
    <property type="project" value="UniProtKB-SubCell"/>
</dbReference>
<reference evidence="12" key="1">
    <citation type="submission" date="2025-08" db="UniProtKB">
        <authorList>
            <consortium name="Ensembl"/>
        </authorList>
    </citation>
    <scope>IDENTIFICATION</scope>
</reference>
<keyword evidence="3" id="KW-0489">Methyltransferase</keyword>
<comment type="catalytic activity">
    <reaction evidence="8">
        <text>N-terminal L-seryl-L-prolyl-L-lysyl-[protein] + 3 S-adenosyl-L-methionine = N-terminal N,N,N-trimethyl-L-seryl-L-prolyl-L-lysyl-[protein] + 3 S-adenosyl-L-homocysteine + 3 H(+)</text>
        <dbReference type="Rhea" id="RHEA:54724"/>
        <dbReference type="Rhea" id="RHEA-COMP:13789"/>
        <dbReference type="Rhea" id="RHEA-COMP:13973"/>
        <dbReference type="ChEBI" id="CHEBI:15378"/>
        <dbReference type="ChEBI" id="CHEBI:57856"/>
        <dbReference type="ChEBI" id="CHEBI:59789"/>
        <dbReference type="ChEBI" id="CHEBI:138061"/>
        <dbReference type="ChEBI" id="CHEBI:138317"/>
        <dbReference type="EC" id="2.1.1.244"/>
    </reaction>
</comment>
<evidence type="ECO:0000313" key="12">
    <source>
        <dbReference type="Ensembl" id="ENSABRP00000024716.1"/>
    </source>
</evidence>
<protein>
    <recommendedName>
        <fullName evidence="7">protein N-terminal methyltransferase</fullName>
        <ecNumber evidence="7">2.1.1.244</ecNumber>
    </recommendedName>
</protein>
<organism evidence="12 13">
    <name type="scientific">Anser brachyrhynchus</name>
    <name type="common">Pink-footed goose</name>
    <dbReference type="NCBI Taxonomy" id="132585"/>
    <lineage>
        <taxon>Eukaryota</taxon>
        <taxon>Metazoa</taxon>
        <taxon>Chordata</taxon>
        <taxon>Craniata</taxon>
        <taxon>Vertebrata</taxon>
        <taxon>Euteleostomi</taxon>
        <taxon>Archelosauria</taxon>
        <taxon>Archosauria</taxon>
        <taxon>Dinosauria</taxon>
        <taxon>Saurischia</taxon>
        <taxon>Theropoda</taxon>
        <taxon>Coelurosauria</taxon>
        <taxon>Aves</taxon>
        <taxon>Neognathae</taxon>
        <taxon>Galloanserae</taxon>
        <taxon>Anseriformes</taxon>
        <taxon>Anatidae</taxon>
        <taxon>Anserinae</taxon>
        <taxon>Anser</taxon>
    </lineage>
</organism>
<sequence>MSSEVVEDEFEFYSKAEKYWKDVPATVDGMLGGYGHISSIDINSSRKFLQRFLRDGPNRTGTTRALDCGAGIGRITKRLLLPLFKTVDMVDVTEDFLTKAKSYLGEEGRRVRNYYCCGLQDFSPEPNSYDVIWIQWVIGEGRSVACPLPVQPHGHQGGLEESGRTGVGLGLGPAPWRVSHRRVFSPKSSRPEQEGGWDRAGLSPRDTSWTPPSFPLKTTQKYVTALIRRDPNTASPSPPLVHRAAQGVSHPLTPALPPRTPHRQPPLRLPEALPGRAAAQRHRGHQGQHGSGGRDHGRCGQQRLPGPGRGPQDHPPRRAAPPGRGAPGELPRRDLPRLHLRHEMRVPGSRRRSLRGQLGAARARTASPAGAGRGEDRAFTARG</sequence>